<dbReference type="OrthoDB" id="9807329at2"/>
<name>A0A2S0HUW8_9FLAO</name>
<evidence type="ECO:0000256" key="5">
    <source>
        <dbReference type="ARBA" id="ARBA00022825"/>
    </source>
</evidence>
<feature type="active site" description="Charge relay system" evidence="6">
    <location>
        <position position="272"/>
    </location>
</feature>
<keyword evidence="4" id="KW-0378">Hydrolase</keyword>
<accession>A0A2S0HUW8</accession>
<dbReference type="PANTHER" id="PTHR30237:SF2">
    <property type="entry name" value="MUREIN TETRAPEPTIDE CARBOXYPEPTIDASE"/>
    <property type="match status" value="1"/>
</dbReference>
<evidence type="ECO:0000259" key="8">
    <source>
        <dbReference type="Pfam" id="PF17676"/>
    </source>
</evidence>
<evidence type="ECO:0000256" key="2">
    <source>
        <dbReference type="ARBA" id="ARBA00022645"/>
    </source>
</evidence>
<dbReference type="AlphaFoldDB" id="A0A2S0HUW8"/>
<proteinExistence type="inferred from homology"/>
<gene>
    <name evidence="9" type="ORF">C5O00_04320</name>
</gene>
<dbReference type="InterPro" id="IPR040921">
    <property type="entry name" value="Peptidase_S66C"/>
</dbReference>
<keyword evidence="2 9" id="KW-0121">Carboxypeptidase</keyword>
<dbReference type="Proteomes" id="UP000238442">
    <property type="component" value="Chromosome"/>
</dbReference>
<evidence type="ECO:0000256" key="1">
    <source>
        <dbReference type="ARBA" id="ARBA00010233"/>
    </source>
</evidence>
<dbReference type="Gene3D" id="3.50.30.60">
    <property type="entry name" value="LD-carboxypeptidase A C-terminal domain-like"/>
    <property type="match status" value="1"/>
</dbReference>
<evidence type="ECO:0000256" key="4">
    <source>
        <dbReference type="ARBA" id="ARBA00022801"/>
    </source>
</evidence>
<protein>
    <submittedName>
        <fullName evidence="9">LD-carboxypeptidase</fullName>
    </submittedName>
</protein>
<keyword evidence="10" id="KW-1185">Reference proteome</keyword>
<feature type="domain" description="LD-carboxypeptidase C-terminal" evidence="8">
    <location>
        <begin position="171"/>
        <end position="287"/>
    </location>
</feature>
<dbReference type="GO" id="GO:0006508">
    <property type="term" value="P:proteolysis"/>
    <property type="evidence" value="ECO:0007669"/>
    <property type="project" value="UniProtKB-KW"/>
</dbReference>
<dbReference type="Pfam" id="PF02016">
    <property type="entry name" value="Peptidase_S66"/>
    <property type="match status" value="1"/>
</dbReference>
<dbReference type="GO" id="GO:0008236">
    <property type="term" value="F:serine-type peptidase activity"/>
    <property type="evidence" value="ECO:0007669"/>
    <property type="project" value="UniProtKB-KW"/>
</dbReference>
<dbReference type="PANTHER" id="PTHR30237">
    <property type="entry name" value="MURAMOYLTETRAPEPTIDE CARBOXYPEPTIDASE"/>
    <property type="match status" value="1"/>
</dbReference>
<dbReference type="InterPro" id="IPR027461">
    <property type="entry name" value="Carboxypeptidase_A_C_sf"/>
</dbReference>
<dbReference type="EMBL" id="CP027062">
    <property type="protein sequence ID" value="AVI50430.1"/>
    <property type="molecule type" value="Genomic_DNA"/>
</dbReference>
<dbReference type="CDD" id="cd07025">
    <property type="entry name" value="Peptidase_S66"/>
    <property type="match status" value="1"/>
</dbReference>
<evidence type="ECO:0000313" key="10">
    <source>
        <dbReference type="Proteomes" id="UP000238442"/>
    </source>
</evidence>
<evidence type="ECO:0000259" key="7">
    <source>
        <dbReference type="Pfam" id="PF02016"/>
    </source>
</evidence>
<dbReference type="InterPro" id="IPR027478">
    <property type="entry name" value="LdcA_N"/>
</dbReference>
<dbReference type="Gene3D" id="3.40.50.10740">
    <property type="entry name" value="Class I glutamine amidotransferase-like"/>
    <property type="match status" value="1"/>
</dbReference>
<feature type="active site" description="Charge relay system" evidence="6">
    <location>
        <position position="202"/>
    </location>
</feature>
<dbReference type="SUPFAM" id="SSF141986">
    <property type="entry name" value="LD-carboxypeptidase A C-terminal domain-like"/>
    <property type="match status" value="1"/>
</dbReference>
<dbReference type="InterPro" id="IPR029062">
    <property type="entry name" value="Class_I_gatase-like"/>
</dbReference>
<evidence type="ECO:0000256" key="3">
    <source>
        <dbReference type="ARBA" id="ARBA00022670"/>
    </source>
</evidence>
<feature type="active site" description="Nucleophile" evidence="6">
    <location>
        <position position="109"/>
    </location>
</feature>
<keyword evidence="3" id="KW-0645">Protease</keyword>
<dbReference type="RefSeq" id="WP_105215262.1">
    <property type="nucleotide sequence ID" value="NZ_CP027062.1"/>
</dbReference>
<feature type="domain" description="LD-carboxypeptidase N-terminal" evidence="7">
    <location>
        <begin position="13"/>
        <end position="128"/>
    </location>
</feature>
<dbReference type="InterPro" id="IPR040449">
    <property type="entry name" value="Peptidase_S66_N"/>
</dbReference>
<keyword evidence="5" id="KW-0720">Serine protease</keyword>
<evidence type="ECO:0000256" key="6">
    <source>
        <dbReference type="PIRSR" id="PIRSR028757-1"/>
    </source>
</evidence>
<dbReference type="SUPFAM" id="SSF52317">
    <property type="entry name" value="Class I glutamine amidotransferase-like"/>
    <property type="match status" value="1"/>
</dbReference>
<dbReference type="Pfam" id="PF17676">
    <property type="entry name" value="Peptidase_S66C"/>
    <property type="match status" value="1"/>
</dbReference>
<dbReference type="KEGG" id="aue:C5O00_04320"/>
<dbReference type="PIRSF" id="PIRSF028757">
    <property type="entry name" value="LD-carboxypeptidase"/>
    <property type="match status" value="1"/>
</dbReference>
<evidence type="ECO:0000313" key="9">
    <source>
        <dbReference type="EMBL" id="AVI50430.1"/>
    </source>
</evidence>
<comment type="similarity">
    <text evidence="1">Belongs to the peptidase S66 family.</text>
</comment>
<sequence>MVTPPYLQAGDTIGIVSTARKVNKTELQPALDLLARWGLKVKLGESIGAEKDQFAGEDALRARDFQQMLDDEQIKAIWCARGGYGTVRIIDLLDFQKFAANPKWIIGYSDITVLHAHLNGRGVETLHAQMPLDIDKKTVETATSLKELLFGKPYTIRYTDISGISRNGSAEGVLVGGNLSVLYSLCGSASQLNTAGKILFLEDLDEYLYHVDRMLQNLKRNGYFNSLNGLIIGGLTDMNDNTIPYGKTAEEIVEEIVSKYNFPVCYYFPAGHVNDNRALIMGRNVQLTVTGPDVALQFTS</sequence>
<organism evidence="9 10">
    <name type="scientific">Pukyongia salina</name>
    <dbReference type="NCBI Taxonomy" id="2094025"/>
    <lineage>
        <taxon>Bacteria</taxon>
        <taxon>Pseudomonadati</taxon>
        <taxon>Bacteroidota</taxon>
        <taxon>Flavobacteriia</taxon>
        <taxon>Flavobacteriales</taxon>
        <taxon>Flavobacteriaceae</taxon>
        <taxon>Pukyongia</taxon>
    </lineage>
</organism>
<dbReference type="InterPro" id="IPR003507">
    <property type="entry name" value="S66_fam"/>
</dbReference>
<reference evidence="9 10" key="1">
    <citation type="submission" date="2018-02" db="EMBL/GenBank/DDBJ databases">
        <title>Genomic analysis of the strain RR4-38 isolated from a seawater recirculating aquaculture system.</title>
        <authorList>
            <person name="Kim Y.-S."/>
            <person name="Jang Y.H."/>
            <person name="Kim K.-H."/>
        </authorList>
    </citation>
    <scope>NUCLEOTIDE SEQUENCE [LARGE SCALE GENOMIC DNA]</scope>
    <source>
        <strain evidence="9 10">RR4-38</strain>
    </source>
</reference>
<dbReference type="GO" id="GO:0004180">
    <property type="term" value="F:carboxypeptidase activity"/>
    <property type="evidence" value="ECO:0007669"/>
    <property type="project" value="UniProtKB-KW"/>
</dbReference>